<gene>
    <name evidence="1" type="ORF">ACFQGU_08895</name>
</gene>
<reference evidence="2" key="1">
    <citation type="journal article" date="2019" name="Int. J. Syst. Evol. Microbiol.">
        <title>The Global Catalogue of Microorganisms (GCM) 10K type strain sequencing project: providing services to taxonomists for standard genome sequencing and annotation.</title>
        <authorList>
            <consortium name="The Broad Institute Genomics Platform"/>
            <consortium name="The Broad Institute Genome Sequencing Center for Infectious Disease"/>
            <person name="Wu L."/>
            <person name="Ma J."/>
        </authorList>
    </citation>
    <scope>NUCLEOTIDE SEQUENCE [LARGE SCALE GENOMIC DNA]</scope>
    <source>
        <strain evidence="2">CGMCC 4.7317</strain>
    </source>
</reference>
<proteinExistence type="predicted"/>
<dbReference type="RefSeq" id="WP_386765801.1">
    <property type="nucleotide sequence ID" value="NZ_JBHSTI010000008.1"/>
</dbReference>
<dbReference type="InterPro" id="IPR054058">
    <property type="entry name" value="HTH_67"/>
</dbReference>
<dbReference type="Pfam" id="PF21863">
    <property type="entry name" value="HTH_67"/>
    <property type="match status" value="1"/>
</dbReference>
<dbReference type="EMBL" id="JBHSTI010000008">
    <property type="protein sequence ID" value="MFC6237994.1"/>
    <property type="molecule type" value="Genomic_DNA"/>
</dbReference>
<evidence type="ECO:0000313" key="2">
    <source>
        <dbReference type="Proteomes" id="UP001596138"/>
    </source>
</evidence>
<sequence length="256" mass="27380">MSRPDVDVDDGPEFAAAVGSFVSDLGGGFMISSQAKAFGKDNGLRGRQAYVLGRGSVLGDVDADVITSAFGFWPADVVREAWDAGREVMPVAAAREAYTAACHAWGVEHYDRLEGAERLCELIEWIVDGTDVAGLPLYAGWRAVPLPDDPRARLAQLMHLLREHRGSLHIVAVVACGLSPLQAILAGKGGHGNATFFGWEEPFEDFSGHLVARSEAEALTDRLVAPAYDVLGHDERIELLELLQAAADAAYGPEVA</sequence>
<evidence type="ECO:0000313" key="1">
    <source>
        <dbReference type="EMBL" id="MFC6237994.1"/>
    </source>
</evidence>
<dbReference type="Proteomes" id="UP001596138">
    <property type="component" value="Unassembled WGS sequence"/>
</dbReference>
<name>A0ABW1T148_9ACTN</name>
<protein>
    <submittedName>
        <fullName evidence="1">Uncharacterized protein</fullName>
    </submittedName>
</protein>
<dbReference type="NCBIfam" id="NF047719">
    <property type="entry name" value="SCO6745_fam_HTH"/>
    <property type="match status" value="1"/>
</dbReference>
<organism evidence="1 2">
    <name type="scientific">Longivirga aurantiaca</name>
    <dbReference type="NCBI Taxonomy" id="1837743"/>
    <lineage>
        <taxon>Bacteria</taxon>
        <taxon>Bacillati</taxon>
        <taxon>Actinomycetota</taxon>
        <taxon>Actinomycetes</taxon>
        <taxon>Sporichthyales</taxon>
        <taxon>Sporichthyaceae</taxon>
        <taxon>Longivirga</taxon>
    </lineage>
</organism>
<accession>A0ABW1T148</accession>
<comment type="caution">
    <text evidence="1">The sequence shown here is derived from an EMBL/GenBank/DDBJ whole genome shotgun (WGS) entry which is preliminary data.</text>
</comment>
<keyword evidence="2" id="KW-1185">Reference proteome</keyword>